<evidence type="ECO:0000313" key="2">
    <source>
        <dbReference type="EMBL" id="KAG9191216.1"/>
    </source>
</evidence>
<organism evidence="2 3">
    <name type="scientific">Alternaria panax</name>
    <dbReference type="NCBI Taxonomy" id="48097"/>
    <lineage>
        <taxon>Eukaryota</taxon>
        <taxon>Fungi</taxon>
        <taxon>Dikarya</taxon>
        <taxon>Ascomycota</taxon>
        <taxon>Pezizomycotina</taxon>
        <taxon>Dothideomycetes</taxon>
        <taxon>Pleosporomycetidae</taxon>
        <taxon>Pleosporales</taxon>
        <taxon>Pleosporineae</taxon>
        <taxon>Pleosporaceae</taxon>
        <taxon>Alternaria</taxon>
        <taxon>Alternaria sect. Panax</taxon>
    </lineage>
</organism>
<name>A0AAD4IAS1_9PLEO</name>
<evidence type="ECO:0000256" key="1">
    <source>
        <dbReference type="PROSITE-ProRule" id="PRU00023"/>
    </source>
</evidence>
<protein>
    <recommendedName>
        <fullName evidence="4">Ankyrin</fullName>
    </recommendedName>
</protein>
<dbReference type="AlphaFoldDB" id="A0AAD4IAS1"/>
<proteinExistence type="predicted"/>
<dbReference type="SMART" id="SM00248">
    <property type="entry name" value="ANK"/>
    <property type="match status" value="3"/>
</dbReference>
<comment type="caution">
    <text evidence="2">The sequence shown here is derived from an EMBL/GenBank/DDBJ whole genome shotgun (WGS) entry which is preliminary data.</text>
</comment>
<dbReference type="Proteomes" id="UP001199106">
    <property type="component" value="Unassembled WGS sequence"/>
</dbReference>
<dbReference type="SUPFAM" id="SSF48403">
    <property type="entry name" value="Ankyrin repeat"/>
    <property type="match status" value="1"/>
</dbReference>
<sequence>MDDEDSVRLVLEHVDLPNLKRGQGYDGPETLLKTPYMSQAMELAIVQQSVGIVGCLGAFLKESALHSQAGAKKAYVQALREAVRRVQNLSLKVVRQILLHCPYGNRVITDVFSYACRTNDLKMVKVLLLHGQLDVNKSFSWAPPLQIAINTSNPAIIRAVLNAGADVNESKSAKTKPASVPASHHIPLEYAVTRSIIAFKYLLTQGAVVRHVDMWYKMGKNPYKLLRATRIEQTGDDVPTYLESQDRVRRVWEAGTEAVFVKARERAENE</sequence>
<evidence type="ECO:0008006" key="4">
    <source>
        <dbReference type="Google" id="ProtNLM"/>
    </source>
</evidence>
<dbReference type="EMBL" id="JAANER010000004">
    <property type="protein sequence ID" value="KAG9191216.1"/>
    <property type="molecule type" value="Genomic_DNA"/>
</dbReference>
<reference evidence="2" key="1">
    <citation type="submission" date="2021-07" db="EMBL/GenBank/DDBJ databases">
        <title>Genome Resource of American Ginseng Black Spot Pathogen Alternaria panax.</title>
        <authorList>
            <person name="Qiu C."/>
            <person name="Wang W."/>
            <person name="Liu Z."/>
        </authorList>
    </citation>
    <scope>NUCLEOTIDE SEQUENCE</scope>
    <source>
        <strain evidence="2">BNCC115425</strain>
    </source>
</reference>
<accession>A0AAD4IAS1</accession>
<dbReference type="InterPro" id="IPR036770">
    <property type="entry name" value="Ankyrin_rpt-contain_sf"/>
</dbReference>
<keyword evidence="1" id="KW-0040">ANK repeat</keyword>
<dbReference type="Gene3D" id="1.25.40.20">
    <property type="entry name" value="Ankyrin repeat-containing domain"/>
    <property type="match status" value="1"/>
</dbReference>
<gene>
    <name evidence="2" type="ORF">G6011_09304</name>
</gene>
<dbReference type="PROSITE" id="PS50088">
    <property type="entry name" value="ANK_REPEAT"/>
    <property type="match status" value="1"/>
</dbReference>
<feature type="repeat" description="ANK" evidence="1">
    <location>
        <begin position="140"/>
        <end position="172"/>
    </location>
</feature>
<dbReference type="InterPro" id="IPR002110">
    <property type="entry name" value="Ankyrin_rpt"/>
</dbReference>
<evidence type="ECO:0000313" key="3">
    <source>
        <dbReference type="Proteomes" id="UP001199106"/>
    </source>
</evidence>
<keyword evidence="3" id="KW-1185">Reference proteome</keyword>